<reference evidence="3" key="1">
    <citation type="submission" date="2023-03" db="EMBL/GenBank/DDBJ databases">
        <title>Massive genome expansion in bonnet fungi (Mycena s.s.) driven by repeated elements and novel gene families across ecological guilds.</title>
        <authorList>
            <consortium name="Lawrence Berkeley National Laboratory"/>
            <person name="Harder C.B."/>
            <person name="Miyauchi S."/>
            <person name="Viragh M."/>
            <person name="Kuo A."/>
            <person name="Thoen E."/>
            <person name="Andreopoulos B."/>
            <person name="Lu D."/>
            <person name="Skrede I."/>
            <person name="Drula E."/>
            <person name="Henrissat B."/>
            <person name="Morin E."/>
            <person name="Kohler A."/>
            <person name="Barry K."/>
            <person name="LaButti K."/>
            <person name="Morin E."/>
            <person name="Salamov A."/>
            <person name="Lipzen A."/>
            <person name="Mereny Z."/>
            <person name="Hegedus B."/>
            <person name="Baldrian P."/>
            <person name="Stursova M."/>
            <person name="Weitz H."/>
            <person name="Taylor A."/>
            <person name="Grigoriev I.V."/>
            <person name="Nagy L.G."/>
            <person name="Martin F."/>
            <person name="Kauserud H."/>
        </authorList>
    </citation>
    <scope>NUCLEOTIDE SEQUENCE</scope>
    <source>
        <strain evidence="3">CBHHK067</strain>
    </source>
</reference>
<dbReference type="EMBL" id="JARKIE010000062">
    <property type="protein sequence ID" value="KAJ7690802.1"/>
    <property type="molecule type" value="Genomic_DNA"/>
</dbReference>
<protein>
    <submittedName>
        <fullName evidence="3">Uncharacterized protein</fullName>
    </submittedName>
</protein>
<feature type="region of interest" description="Disordered" evidence="1">
    <location>
        <begin position="294"/>
        <end position="316"/>
    </location>
</feature>
<feature type="region of interest" description="Disordered" evidence="1">
    <location>
        <begin position="475"/>
        <end position="497"/>
    </location>
</feature>
<evidence type="ECO:0000256" key="2">
    <source>
        <dbReference type="SAM" id="SignalP"/>
    </source>
</evidence>
<gene>
    <name evidence="3" type="ORF">B0H17DRAFT_1134073</name>
</gene>
<dbReference type="Proteomes" id="UP001221757">
    <property type="component" value="Unassembled WGS sequence"/>
</dbReference>
<evidence type="ECO:0000313" key="4">
    <source>
        <dbReference type="Proteomes" id="UP001221757"/>
    </source>
</evidence>
<comment type="caution">
    <text evidence="3">The sequence shown here is derived from an EMBL/GenBank/DDBJ whole genome shotgun (WGS) entry which is preliminary data.</text>
</comment>
<feature type="signal peptide" evidence="2">
    <location>
        <begin position="1"/>
        <end position="17"/>
    </location>
</feature>
<name>A0AAD7DG03_MYCRO</name>
<organism evidence="3 4">
    <name type="scientific">Mycena rosella</name>
    <name type="common">Pink bonnet</name>
    <name type="synonym">Agaricus rosellus</name>
    <dbReference type="NCBI Taxonomy" id="1033263"/>
    <lineage>
        <taxon>Eukaryota</taxon>
        <taxon>Fungi</taxon>
        <taxon>Dikarya</taxon>
        <taxon>Basidiomycota</taxon>
        <taxon>Agaricomycotina</taxon>
        <taxon>Agaricomycetes</taxon>
        <taxon>Agaricomycetidae</taxon>
        <taxon>Agaricales</taxon>
        <taxon>Marasmiineae</taxon>
        <taxon>Mycenaceae</taxon>
        <taxon>Mycena</taxon>
    </lineage>
</organism>
<evidence type="ECO:0000313" key="3">
    <source>
        <dbReference type="EMBL" id="KAJ7690802.1"/>
    </source>
</evidence>
<keyword evidence="4" id="KW-1185">Reference proteome</keyword>
<keyword evidence="2" id="KW-0732">Signal</keyword>
<evidence type="ECO:0000256" key="1">
    <source>
        <dbReference type="SAM" id="MobiDB-lite"/>
    </source>
</evidence>
<proteinExistence type="predicted"/>
<accession>A0AAD7DG03</accession>
<feature type="chain" id="PRO_5042286466" evidence="2">
    <location>
        <begin position="18"/>
        <end position="687"/>
    </location>
</feature>
<dbReference type="AlphaFoldDB" id="A0AAD7DG03"/>
<sequence>MSYFWLVAAGWCKIAHGWWHLAANVVDPTRGGWIGGLESSPAAGLNIGRAVRPSVVRAWRCSILALSTRKKLGLEGRFEFEFEFELLDPSRWEGETGGAAVEAPSSILYFFRDEFRPAPHTVYYRLQFAVGDFQPALSNTKEVGAGGAFTGDMDAMQRRYAEAWMWTRSESGPSDTSLVADPGNVVRWDARGTETHRNDTWRMPMLDGVRFNIIQVNRGTTISYFAHLFGLVSKFRADVKPSSGVDDRRRAAAWRACPRGARAAVGTEQTGVGERSVEWGGGLVGCIGQKPRIQTQSEGLRRARPPTGSLGEAREPEPGFAYRTREKLGLEGRPEFALRHPHPSSTATLHFALETSPALHRPPVVTARSAHTLCMDTDERTAPVTYSVGLVFGASSSRFQTFSDRRRLGTWRLALGAWPRPFVNERAYSAIMDDVRAAQEVAGRGGGGRTKNVNGVGGGGGGRICTYAVPVSPLQPARQGSGARTGAVHPGTNRHERGLGYEHTLRREWLLGAWTGEPSTRTGGAAERSALRLCTGEGDQVASGAYLCVEERRDALARLWARVRSAHRSPSRRRTPRSCSLRAEGLCTRGADRRCTTRYEHANPALASRRDLLLAPAERGMLGAWALGAVLARRGAEYAYRRNASEDSALRHCPAVSRTRARARARARTRTNASVDAAMPFVTLISQ</sequence>